<dbReference type="OrthoDB" id="186853at2157"/>
<accession>L9XBK1</accession>
<evidence type="ECO:0000313" key="3">
    <source>
        <dbReference type="Proteomes" id="UP000011602"/>
    </source>
</evidence>
<evidence type="ECO:0000313" key="2">
    <source>
        <dbReference type="EMBL" id="ELY59105.1"/>
    </source>
</evidence>
<dbReference type="Proteomes" id="UP000011602">
    <property type="component" value="Unassembled WGS sequence"/>
</dbReference>
<dbReference type="Pfam" id="PF24351">
    <property type="entry name" value="DUF7511"/>
    <property type="match status" value="1"/>
</dbReference>
<comment type="caution">
    <text evidence="2">The sequence shown here is derived from an EMBL/GenBank/DDBJ whole genome shotgun (WGS) entry which is preliminary data.</text>
</comment>
<feature type="domain" description="DUF7511" evidence="1">
    <location>
        <begin position="19"/>
        <end position="65"/>
    </location>
</feature>
<proteinExistence type="predicted"/>
<dbReference type="InterPro" id="IPR055933">
    <property type="entry name" value="DUF7511"/>
</dbReference>
<dbReference type="RefSeq" id="WP_007258428.1">
    <property type="nucleotide sequence ID" value="NZ_AOHZ01000030.1"/>
</dbReference>
<dbReference type="EMBL" id="AOHZ01000030">
    <property type="protein sequence ID" value="ELY59105.1"/>
    <property type="molecule type" value="Genomic_DNA"/>
</dbReference>
<gene>
    <name evidence="2" type="ORF">C493_05625</name>
</gene>
<evidence type="ECO:0000259" key="1">
    <source>
        <dbReference type="Pfam" id="PF24351"/>
    </source>
</evidence>
<keyword evidence="3" id="KW-1185">Reference proteome</keyword>
<reference evidence="2 3" key="1">
    <citation type="journal article" date="2014" name="PLoS Genet.">
        <title>Phylogenetically driven sequencing of extremely halophilic archaea reveals strategies for static and dynamic osmo-response.</title>
        <authorList>
            <person name="Becker E.A."/>
            <person name="Seitzer P.M."/>
            <person name="Tritt A."/>
            <person name="Larsen D."/>
            <person name="Krusor M."/>
            <person name="Yao A.I."/>
            <person name="Wu D."/>
            <person name="Madern D."/>
            <person name="Eisen J.A."/>
            <person name="Darling A.E."/>
            <person name="Facciotti M.T."/>
        </authorList>
    </citation>
    <scope>NUCLEOTIDE SEQUENCE [LARGE SCALE GENOMIC DNA]</scope>
    <source>
        <strain evidence="2 3">JCM 12255</strain>
    </source>
</reference>
<sequence length="65" mass="7247">MTPDIDTPIETPTDESSIELDHALIENEDAPDECALFPREVSEDELSTAWIVAHDDGFVSLDTMR</sequence>
<organism evidence="2 3">
    <name type="scientific">Natronolimnohabitans innermongolicus JCM 12255</name>
    <dbReference type="NCBI Taxonomy" id="1227499"/>
    <lineage>
        <taxon>Archaea</taxon>
        <taxon>Methanobacteriati</taxon>
        <taxon>Methanobacteriota</taxon>
        <taxon>Stenosarchaea group</taxon>
        <taxon>Halobacteria</taxon>
        <taxon>Halobacteriales</taxon>
        <taxon>Natrialbaceae</taxon>
        <taxon>Natronolimnohabitans</taxon>
    </lineage>
</organism>
<dbReference type="eggNOG" id="arCOG06278">
    <property type="taxonomic scope" value="Archaea"/>
</dbReference>
<dbReference type="AlphaFoldDB" id="L9XBK1"/>
<name>L9XBK1_9EURY</name>
<protein>
    <recommendedName>
        <fullName evidence="1">DUF7511 domain-containing protein</fullName>
    </recommendedName>
</protein>